<evidence type="ECO:0000313" key="2">
    <source>
        <dbReference type="Proteomes" id="UP000068447"/>
    </source>
</evidence>
<dbReference type="Proteomes" id="UP000068447">
    <property type="component" value="Chromosome"/>
</dbReference>
<dbReference type="EMBL" id="CP013650">
    <property type="protein sequence ID" value="ALS97500.1"/>
    <property type="molecule type" value="Genomic_DNA"/>
</dbReference>
<accession>A0A0U2ZGC6</accession>
<name>A0A0U2ZGC6_9ALTE</name>
<reference evidence="1 2" key="1">
    <citation type="submission" date="2015-12" db="EMBL/GenBank/DDBJ databases">
        <title>Complete genome of Lacimicrobium alkaliphilum KCTC 32984.</title>
        <authorList>
            <person name="Kim S.-G."/>
            <person name="Lee Y.-J."/>
        </authorList>
    </citation>
    <scope>NUCLEOTIDE SEQUENCE [LARGE SCALE GENOMIC DNA]</scope>
    <source>
        <strain evidence="1 2">YelD216</strain>
    </source>
</reference>
<evidence type="ECO:0008006" key="3">
    <source>
        <dbReference type="Google" id="ProtNLM"/>
    </source>
</evidence>
<protein>
    <recommendedName>
        <fullName evidence="3">Transglutaminase-like domain-containing protein</fullName>
    </recommendedName>
</protein>
<dbReference type="AlphaFoldDB" id="A0A0U2ZGC6"/>
<organism evidence="1 2">
    <name type="scientific">Lacimicrobium alkaliphilum</name>
    <dbReference type="NCBI Taxonomy" id="1526571"/>
    <lineage>
        <taxon>Bacteria</taxon>
        <taxon>Pseudomonadati</taxon>
        <taxon>Pseudomonadota</taxon>
        <taxon>Gammaproteobacteria</taxon>
        <taxon>Alteromonadales</taxon>
        <taxon>Alteromonadaceae</taxon>
        <taxon>Lacimicrobium</taxon>
    </lineage>
</organism>
<evidence type="ECO:0000313" key="1">
    <source>
        <dbReference type="EMBL" id="ALS97500.1"/>
    </source>
</evidence>
<dbReference type="KEGG" id="lal:AT746_03915"/>
<gene>
    <name evidence="1" type="ORF">AT746_03915</name>
</gene>
<sequence>MYPFSVFILTVTALCPGYAKQLSFEKTETATGIQLNYRWLDHDELPQQLNFSLDKQQVNQQFQKLVSYQPHIAQRHVMVAMQKVAQQADPREARIKIQKIGEQLSFEVRSRDQENIESWQKKLQQLHQKAFDDYLFANYYTHFTNHFGEEGVKPDHRRYATESVPTLLPAANALYAKLKDNSQARAYVNMLLSWLQTIPYNDLESRMVSDGSGYLPPAQVLVNNHGDCDSKTVVAAALLRSMLPSVKVAIIYLPNHALLGVQLAYGGKDETLRLDGNTYLLAEPTGPSLMPTGQISEQSLAAINGGLFSFEIVNQN</sequence>
<keyword evidence="2" id="KW-1185">Reference proteome</keyword>
<proteinExistence type="predicted"/>